<keyword evidence="5" id="KW-1185">Reference proteome</keyword>
<accession>A0A285KBH1</accession>
<dbReference type="Gene3D" id="3.40.710.10">
    <property type="entry name" value="DD-peptidase/beta-lactamase superfamily"/>
    <property type="match status" value="1"/>
</dbReference>
<proteinExistence type="predicted"/>
<keyword evidence="2" id="KW-0732">Signal</keyword>
<dbReference type="PRINTS" id="PR00118">
    <property type="entry name" value="BLACTAMASEA"/>
</dbReference>
<dbReference type="InterPro" id="IPR000871">
    <property type="entry name" value="Beta-lactam_class-A"/>
</dbReference>
<dbReference type="AlphaFoldDB" id="A0A285KBH1"/>
<feature type="chain" id="PRO_5012515644" evidence="2">
    <location>
        <begin position="30"/>
        <end position="308"/>
    </location>
</feature>
<feature type="region of interest" description="Disordered" evidence="1">
    <location>
        <begin position="182"/>
        <end position="206"/>
    </location>
</feature>
<dbReference type="EMBL" id="OBDY01000036">
    <property type="protein sequence ID" value="SNY69952.1"/>
    <property type="molecule type" value="Genomic_DNA"/>
</dbReference>
<dbReference type="PROSITE" id="PS51257">
    <property type="entry name" value="PROKAR_LIPOPROTEIN"/>
    <property type="match status" value="1"/>
</dbReference>
<dbReference type="GO" id="GO:0046677">
    <property type="term" value="P:response to antibiotic"/>
    <property type="evidence" value="ECO:0007669"/>
    <property type="project" value="InterPro"/>
</dbReference>
<dbReference type="InterPro" id="IPR012338">
    <property type="entry name" value="Beta-lactam/transpept-like"/>
</dbReference>
<dbReference type="GO" id="GO:0008800">
    <property type="term" value="F:beta-lactamase activity"/>
    <property type="evidence" value="ECO:0007669"/>
    <property type="project" value="InterPro"/>
</dbReference>
<dbReference type="Pfam" id="PF13354">
    <property type="entry name" value="Beta-lactamase2"/>
    <property type="match status" value="1"/>
</dbReference>
<evidence type="ECO:0000313" key="5">
    <source>
        <dbReference type="Proteomes" id="UP000219612"/>
    </source>
</evidence>
<dbReference type="InterPro" id="IPR045155">
    <property type="entry name" value="Beta-lactam_cat"/>
</dbReference>
<dbReference type="GO" id="GO:0030655">
    <property type="term" value="P:beta-lactam antibiotic catabolic process"/>
    <property type="evidence" value="ECO:0007669"/>
    <property type="project" value="InterPro"/>
</dbReference>
<evidence type="ECO:0000256" key="2">
    <source>
        <dbReference type="SAM" id="SignalP"/>
    </source>
</evidence>
<feature type="compositionally biased region" description="Pro residues" evidence="1">
    <location>
        <begin position="31"/>
        <end position="40"/>
    </location>
</feature>
<feature type="signal peptide" evidence="2">
    <location>
        <begin position="1"/>
        <end position="29"/>
    </location>
</feature>
<feature type="domain" description="Beta-lactamase class A catalytic" evidence="3">
    <location>
        <begin position="67"/>
        <end position="280"/>
    </location>
</feature>
<evidence type="ECO:0000313" key="4">
    <source>
        <dbReference type="EMBL" id="SNY69952.1"/>
    </source>
</evidence>
<dbReference type="NCBIfam" id="NF033103">
    <property type="entry name" value="bla_class_A"/>
    <property type="match status" value="1"/>
</dbReference>
<sequence length="308" mass="32481">MIERVTRSAIAASSLLLAGALLTGCGAKPADTPPSPPVPASPRSSPPAVTETPRFGELERRFKARLGVYAVDTGNGRTLAHRADERFAHASTFKALLAAVLLRDLTDADLGRVVTYTQANLLEWAPVTSRHVATGMTVEALIDAAVRHSDNTAANLLLREVGGPAGLQRELRKINDRVTYVSRTEPSLNEATPGDQRDTSTPRALGTDLRRLVLGDDLPPPRRQKLAALLRGNTTGGPYIRAGVPAGWTVGDKTGGGGYGTRNDIAVVWPPTGSPLVIAVQSDRGVRDAASDDALIAEAAKAVVAELR</sequence>
<reference evidence="4 5" key="1">
    <citation type="submission" date="2017-09" db="EMBL/GenBank/DDBJ databases">
        <authorList>
            <person name="Ehlers B."/>
            <person name="Leendertz F.H."/>
        </authorList>
    </citation>
    <scope>NUCLEOTIDE SEQUENCE [LARGE SCALE GENOMIC DNA]</scope>
    <source>
        <strain evidence="4 5">CGMCC 4.6857</strain>
    </source>
</reference>
<organism evidence="4 5">
    <name type="scientific">Paractinoplanes atraurantiacus</name>
    <dbReference type="NCBI Taxonomy" id="1036182"/>
    <lineage>
        <taxon>Bacteria</taxon>
        <taxon>Bacillati</taxon>
        <taxon>Actinomycetota</taxon>
        <taxon>Actinomycetes</taxon>
        <taxon>Micromonosporales</taxon>
        <taxon>Micromonosporaceae</taxon>
        <taxon>Paractinoplanes</taxon>
    </lineage>
</organism>
<name>A0A285KBH1_9ACTN</name>
<dbReference type="Proteomes" id="UP000219612">
    <property type="component" value="Unassembled WGS sequence"/>
</dbReference>
<evidence type="ECO:0000256" key="1">
    <source>
        <dbReference type="SAM" id="MobiDB-lite"/>
    </source>
</evidence>
<protein>
    <submittedName>
        <fullName evidence="4">Beta-lactamase class A</fullName>
    </submittedName>
</protein>
<dbReference type="PANTHER" id="PTHR35333">
    <property type="entry name" value="BETA-LACTAMASE"/>
    <property type="match status" value="1"/>
</dbReference>
<dbReference type="SUPFAM" id="SSF56601">
    <property type="entry name" value="beta-lactamase/transpeptidase-like"/>
    <property type="match status" value="1"/>
</dbReference>
<gene>
    <name evidence="4" type="ORF">SAMN05421748_13653</name>
</gene>
<feature type="region of interest" description="Disordered" evidence="1">
    <location>
        <begin position="27"/>
        <end position="53"/>
    </location>
</feature>
<evidence type="ECO:0000259" key="3">
    <source>
        <dbReference type="Pfam" id="PF13354"/>
    </source>
</evidence>
<dbReference type="PANTHER" id="PTHR35333:SF3">
    <property type="entry name" value="BETA-LACTAMASE-TYPE TRANSPEPTIDASE FOLD CONTAINING PROTEIN"/>
    <property type="match status" value="1"/>
</dbReference>